<accession>A0A4V3CTN3</accession>
<dbReference type="InParanoid" id="A0A4V3CTN3"/>
<organism evidence="1 2">
    <name type="scientific">Roseateles toxinivorans</name>
    <dbReference type="NCBI Taxonomy" id="270368"/>
    <lineage>
        <taxon>Bacteria</taxon>
        <taxon>Pseudomonadati</taxon>
        <taxon>Pseudomonadota</taxon>
        <taxon>Betaproteobacteria</taxon>
        <taxon>Burkholderiales</taxon>
        <taxon>Sphaerotilaceae</taxon>
        <taxon>Roseateles</taxon>
    </lineage>
</organism>
<evidence type="ECO:0000313" key="2">
    <source>
        <dbReference type="Proteomes" id="UP000295361"/>
    </source>
</evidence>
<gene>
    <name evidence="1" type="ORF">DES47_102730</name>
</gene>
<dbReference type="AlphaFoldDB" id="A0A4V3CTN3"/>
<dbReference type="Proteomes" id="UP000295361">
    <property type="component" value="Unassembled WGS sequence"/>
</dbReference>
<evidence type="ECO:0000313" key="1">
    <source>
        <dbReference type="EMBL" id="TDP72984.1"/>
    </source>
</evidence>
<proteinExistence type="predicted"/>
<keyword evidence="2" id="KW-1185">Reference proteome</keyword>
<protein>
    <submittedName>
        <fullName evidence="1">Uncharacterized protein</fullName>
    </submittedName>
</protein>
<dbReference type="EMBL" id="SNXS01000002">
    <property type="protein sequence ID" value="TDP72984.1"/>
    <property type="molecule type" value="Genomic_DNA"/>
</dbReference>
<name>A0A4V3CTN3_9BURK</name>
<reference evidence="1 2" key="1">
    <citation type="submission" date="2019-03" db="EMBL/GenBank/DDBJ databases">
        <title>Genomic Encyclopedia of Type Strains, Phase IV (KMG-IV): sequencing the most valuable type-strain genomes for metagenomic binning, comparative biology and taxonomic classification.</title>
        <authorList>
            <person name="Goeker M."/>
        </authorList>
    </citation>
    <scope>NUCLEOTIDE SEQUENCE [LARGE SCALE GENOMIC DNA]</scope>
    <source>
        <strain evidence="1 2">DSM 16998</strain>
    </source>
</reference>
<sequence length="127" mass="13597">MDAQIGLILAGGTGLEQLQERDKYLHSRCAAKATLGDFALDNAWAGIVHGLAGHNQHHCLKFLTDSRQIVLLHRATRGNLRTLKMLVVEAILIAADSSRSDLCAADLRSGFGLALNGLVDIANPWGA</sequence>
<comment type="caution">
    <text evidence="1">The sequence shown here is derived from an EMBL/GenBank/DDBJ whole genome shotgun (WGS) entry which is preliminary data.</text>
</comment>